<reference evidence="3" key="1">
    <citation type="submission" date="2018-04" db="EMBL/GenBank/DDBJ databases">
        <title>Transcriptome assembly of Sipha flava.</title>
        <authorList>
            <person name="Scully E.D."/>
            <person name="Geib S.M."/>
            <person name="Palmer N.A."/>
            <person name="Koch K."/>
            <person name="Bradshaw J."/>
            <person name="Heng-Moss T."/>
            <person name="Sarath G."/>
        </authorList>
    </citation>
    <scope>NUCLEOTIDE SEQUENCE</scope>
</reference>
<dbReference type="OrthoDB" id="443682at2759"/>
<dbReference type="AlphaFoldDB" id="A0A2S2QDT4"/>
<evidence type="ECO:0000313" key="3">
    <source>
        <dbReference type="EMBL" id="MBY75841.1"/>
    </source>
</evidence>
<sequence>MSSVMLGTINNNDSSVEPFSLTSRFFPSKVGGQPAWLDLKQIPEASELTCLKCNIPLVFLCQLYAPINEPEFNGTCFHRTLFVFYCHECKDERTYTVFRSQLPKQNDYYSEEPAEPADPNIVPDMWGISLCKVCGCKSVMEFQYKYCSLHHKNIDLNKELKDKFIAVLPEYIINEDCDDCSEDGSFNSEDDDSDDSDNFNEGIIPKGSLHDISNVDEALLEMAYGGDKDDEYFEKFKKSISAVPEQIIRYDRSGLPLWICTKRIPKSHDILPCQNCGKQRIFEFQIMPQILYYLKLPESSSKESFNFGILAVYTCPESCDSGPKYKKEFLWEQSAL</sequence>
<dbReference type="InterPro" id="IPR007320">
    <property type="entry name" value="PDCD2_C"/>
</dbReference>
<protein>
    <submittedName>
        <fullName evidence="3">Programmed cell death protein 2</fullName>
    </submittedName>
</protein>
<feature type="compositionally biased region" description="Acidic residues" evidence="1">
    <location>
        <begin position="183"/>
        <end position="198"/>
    </location>
</feature>
<name>A0A2S2QDT4_9HEMI</name>
<feature type="region of interest" description="Disordered" evidence="1">
    <location>
        <begin position="183"/>
        <end position="205"/>
    </location>
</feature>
<dbReference type="EMBL" id="GGMS01006638">
    <property type="protein sequence ID" value="MBY75841.1"/>
    <property type="molecule type" value="Transcribed_RNA"/>
</dbReference>
<organism evidence="3">
    <name type="scientific">Sipha flava</name>
    <name type="common">yellow sugarcane aphid</name>
    <dbReference type="NCBI Taxonomy" id="143950"/>
    <lineage>
        <taxon>Eukaryota</taxon>
        <taxon>Metazoa</taxon>
        <taxon>Ecdysozoa</taxon>
        <taxon>Arthropoda</taxon>
        <taxon>Hexapoda</taxon>
        <taxon>Insecta</taxon>
        <taxon>Pterygota</taxon>
        <taxon>Neoptera</taxon>
        <taxon>Paraneoptera</taxon>
        <taxon>Hemiptera</taxon>
        <taxon>Sternorrhyncha</taxon>
        <taxon>Aphidomorpha</taxon>
        <taxon>Aphidoidea</taxon>
        <taxon>Aphididae</taxon>
        <taxon>Sipha</taxon>
    </lineage>
</organism>
<dbReference type="GO" id="GO:0005737">
    <property type="term" value="C:cytoplasm"/>
    <property type="evidence" value="ECO:0007669"/>
    <property type="project" value="InterPro"/>
</dbReference>
<dbReference type="Pfam" id="PF04194">
    <property type="entry name" value="PDCD2_C"/>
    <property type="match status" value="1"/>
</dbReference>
<proteinExistence type="predicted"/>
<dbReference type="GO" id="GO:0005634">
    <property type="term" value="C:nucleus"/>
    <property type="evidence" value="ECO:0007669"/>
    <property type="project" value="TreeGrafter"/>
</dbReference>
<gene>
    <name evidence="3" type="primary">Pdcd2</name>
    <name evidence="3" type="ORF">g.51966</name>
</gene>
<evidence type="ECO:0000256" key="1">
    <source>
        <dbReference type="SAM" id="MobiDB-lite"/>
    </source>
</evidence>
<evidence type="ECO:0000259" key="2">
    <source>
        <dbReference type="Pfam" id="PF04194"/>
    </source>
</evidence>
<feature type="domain" description="Programmed cell death protein 2 C-terminal" evidence="2">
    <location>
        <begin position="230"/>
        <end position="333"/>
    </location>
</feature>
<accession>A0A2S2QDT4</accession>
<dbReference type="PANTHER" id="PTHR12298">
    <property type="entry name" value="PCDC2 PROGRAMMED CELL DEATH PROTEIN 2 -RELATED"/>
    <property type="match status" value="1"/>
</dbReference>
<dbReference type="PANTHER" id="PTHR12298:SF4">
    <property type="entry name" value="PROGRAMMED CELL DEATH PROTEIN 2"/>
    <property type="match status" value="1"/>
</dbReference>